<dbReference type="Proteomes" id="UP000013047">
    <property type="component" value="Unassembled WGS sequence"/>
</dbReference>
<dbReference type="Pfam" id="PF10712">
    <property type="entry name" value="NAD-GH"/>
    <property type="match status" value="1"/>
</dbReference>
<reference evidence="1 2" key="1">
    <citation type="submission" date="2012-09" db="EMBL/GenBank/DDBJ databases">
        <title>Draft Genome Sequences of 6 Strains from Genus Thauera.</title>
        <authorList>
            <person name="Liu B."/>
            <person name="Shapleigh J.P."/>
            <person name="Frostegard A.H."/>
        </authorList>
    </citation>
    <scope>NUCLEOTIDE SEQUENCE [LARGE SCALE GENOMIC DNA]</scope>
    <source>
        <strain evidence="1 2">B4P</strain>
    </source>
</reference>
<protein>
    <submittedName>
        <fullName evidence="1">NAD-specific glutamate dehydrogenase</fullName>
    </submittedName>
</protein>
<comment type="caution">
    <text evidence="1">The sequence shown here is derived from an EMBL/GenBank/DDBJ whole genome shotgun (WGS) entry which is preliminary data.</text>
</comment>
<keyword evidence="2" id="KW-1185">Reference proteome</keyword>
<organism evidence="1 2">
    <name type="scientific">Thauera phenylacetica B4P</name>
    <dbReference type="NCBI Taxonomy" id="1234382"/>
    <lineage>
        <taxon>Bacteria</taxon>
        <taxon>Pseudomonadati</taxon>
        <taxon>Pseudomonadota</taxon>
        <taxon>Betaproteobacteria</taxon>
        <taxon>Rhodocyclales</taxon>
        <taxon>Zoogloeaceae</taxon>
        <taxon>Thauera</taxon>
    </lineage>
</organism>
<gene>
    <name evidence="1" type="ORF">C667_13250</name>
</gene>
<sequence length="658" mass="69969">MPGAASRTLPSGQSSTWGRTMIWVMGRISDGEFVDLVAGQRAADAVVHAARSEGVGGARERVDTGLDGAVVGARAQLAHARDHAADLGGFGGGEQVAVVGERLLGGLDDAVGLDLLLAQRARGHVVAGVIHARAQHLGDLVVRQPVRGLDQHAGLDARGHLARRHRQQPVGIDLEGYADARRARHHGGDAAQLEARQRAAVGDELALALHDVEGHRSLAVLEGGELLRARDRQRGVARHDLLDEPAHGLEAERERDHVEQQPVVLVGAVAGEHVGLHRRAERDDLVGVEVGQRLLAEVVRDRALDVRHAGRTADHHHALDLVRREAGVAQGLAHRGERLLHQVRGHLGELLASHHEVDLFARGQAHMHRRLVAARQQLLGLARLHLQAARVFQRGRRDLGAVKDPAEQAMIEVVAAERSVAVGRQHLEHAARELEDGEVEGAAAEVVHRIDALGRVVEAVGDRRGGRLVEQAQHVEPGEAGGVLGGLALGVVEVGRHGDHRPDQRAAQAALGAHAQAAQDLGGHLHRALDALHRAQPHHAGAVLEVVGHGLDVGHVLEPAPHEALDRHDGVARIHRLRPQRNEADVDAAVGLVAHRRGQHGAAGLVGQADRDAVAHGGDERIGGAEVDADGEPMLVRLGGHAGFGDLQQSHRCCSVPF</sequence>
<evidence type="ECO:0000313" key="2">
    <source>
        <dbReference type="Proteomes" id="UP000013047"/>
    </source>
</evidence>
<dbReference type="EMBL" id="AMXF01000097">
    <property type="protein sequence ID" value="ENO96578.1"/>
    <property type="molecule type" value="Genomic_DNA"/>
</dbReference>
<accession>N6ZQH3</accession>
<evidence type="ECO:0000313" key="1">
    <source>
        <dbReference type="EMBL" id="ENO96578.1"/>
    </source>
</evidence>
<dbReference type="AlphaFoldDB" id="N6ZQH3"/>
<dbReference type="InterPro" id="IPR019651">
    <property type="entry name" value="Glutamate_DH_NAD-spec"/>
</dbReference>
<name>N6ZQH3_9RHOO</name>
<proteinExistence type="predicted"/>